<keyword evidence="3" id="KW-0378">Hydrolase</keyword>
<evidence type="ECO:0000313" key="3">
    <source>
        <dbReference type="EMBL" id="SNS31867.1"/>
    </source>
</evidence>
<reference evidence="3 4" key="1">
    <citation type="submission" date="2017-06" db="EMBL/GenBank/DDBJ databases">
        <authorList>
            <person name="Kim H.J."/>
            <person name="Triplett B.A."/>
        </authorList>
    </citation>
    <scope>NUCLEOTIDE SEQUENCE [LARGE SCALE GENOMIC DNA]</scope>
    <source>
        <strain evidence="3 4">DSM 18704</strain>
    </source>
</reference>
<proteinExistence type="inferred from homology"/>
<dbReference type="PANTHER" id="PTHR34477:SF5">
    <property type="entry name" value="BSL5627 PROTEIN"/>
    <property type="match status" value="1"/>
</dbReference>
<keyword evidence="3" id="KW-0255">Endonuclease</keyword>
<dbReference type="OrthoDB" id="9807770at2"/>
<dbReference type="EMBL" id="FZOU01000001">
    <property type="protein sequence ID" value="SNS31867.1"/>
    <property type="molecule type" value="Genomic_DNA"/>
</dbReference>
<evidence type="ECO:0000259" key="2">
    <source>
        <dbReference type="PROSITE" id="PS50164"/>
    </source>
</evidence>
<name>A0A239DHN7_9BACT</name>
<dbReference type="Gene3D" id="3.40.1440.10">
    <property type="entry name" value="GIY-YIG endonuclease"/>
    <property type="match status" value="1"/>
</dbReference>
<dbReference type="GO" id="GO:0004519">
    <property type="term" value="F:endonuclease activity"/>
    <property type="evidence" value="ECO:0007669"/>
    <property type="project" value="UniProtKB-KW"/>
</dbReference>
<dbReference type="CDD" id="cd10448">
    <property type="entry name" value="GIY-YIG_unchar_3"/>
    <property type="match status" value="1"/>
</dbReference>
<evidence type="ECO:0000256" key="1">
    <source>
        <dbReference type="ARBA" id="ARBA00007435"/>
    </source>
</evidence>
<dbReference type="SUPFAM" id="SSF82771">
    <property type="entry name" value="GIY-YIG endonuclease"/>
    <property type="match status" value="1"/>
</dbReference>
<protein>
    <submittedName>
        <fullName evidence="3">Putative endonuclease</fullName>
    </submittedName>
</protein>
<dbReference type="Pfam" id="PF01541">
    <property type="entry name" value="GIY-YIG"/>
    <property type="match status" value="1"/>
</dbReference>
<dbReference type="InterPro" id="IPR000305">
    <property type="entry name" value="GIY-YIG_endonuc"/>
</dbReference>
<dbReference type="InterPro" id="IPR035901">
    <property type="entry name" value="GIY-YIG_endonuc_sf"/>
</dbReference>
<dbReference type="PROSITE" id="PS50164">
    <property type="entry name" value="GIY_YIG"/>
    <property type="match status" value="1"/>
</dbReference>
<dbReference type="InterPro" id="IPR050190">
    <property type="entry name" value="UPF0213_domain"/>
</dbReference>
<evidence type="ECO:0000313" key="4">
    <source>
        <dbReference type="Proteomes" id="UP000198356"/>
    </source>
</evidence>
<keyword evidence="4" id="KW-1185">Reference proteome</keyword>
<dbReference type="Proteomes" id="UP000198356">
    <property type="component" value="Unassembled WGS sequence"/>
</dbReference>
<feature type="domain" description="GIY-YIG" evidence="2">
    <location>
        <begin position="1"/>
        <end position="58"/>
    </location>
</feature>
<gene>
    <name evidence="3" type="ORF">SAMN05421770_101475</name>
</gene>
<organism evidence="3 4">
    <name type="scientific">Granulicella rosea</name>
    <dbReference type="NCBI Taxonomy" id="474952"/>
    <lineage>
        <taxon>Bacteria</taxon>
        <taxon>Pseudomonadati</taxon>
        <taxon>Acidobacteriota</taxon>
        <taxon>Terriglobia</taxon>
        <taxon>Terriglobales</taxon>
        <taxon>Acidobacteriaceae</taxon>
        <taxon>Granulicella</taxon>
    </lineage>
</organism>
<sequence length="84" mass="10023">MSGQIEIRMWQHKNGIFEGFSKQYHCNRLVYLEGYSEVQSAIAREKQIKGWTRAKKIALIEQQNPKWDDLSEAWGKPMKMHEER</sequence>
<dbReference type="AlphaFoldDB" id="A0A239DHN7"/>
<comment type="similarity">
    <text evidence="1">Belongs to the UPF0213 family.</text>
</comment>
<keyword evidence="3" id="KW-0540">Nuclease</keyword>
<dbReference type="PANTHER" id="PTHR34477">
    <property type="entry name" value="UPF0213 PROTEIN YHBQ"/>
    <property type="match status" value="1"/>
</dbReference>
<accession>A0A239DHN7</accession>